<dbReference type="EMBL" id="MU167361">
    <property type="protein sequence ID" value="KAG0142085.1"/>
    <property type="molecule type" value="Genomic_DNA"/>
</dbReference>
<protein>
    <submittedName>
        <fullName evidence="1">Uncharacterized protein</fullName>
    </submittedName>
</protein>
<accession>A0A9P6NE61</accession>
<evidence type="ECO:0000313" key="2">
    <source>
        <dbReference type="Proteomes" id="UP000886653"/>
    </source>
</evidence>
<dbReference type="Proteomes" id="UP000886653">
    <property type="component" value="Unassembled WGS sequence"/>
</dbReference>
<comment type="caution">
    <text evidence="1">The sequence shown here is derived from an EMBL/GenBank/DDBJ whole genome shotgun (WGS) entry which is preliminary data.</text>
</comment>
<reference evidence="1" key="1">
    <citation type="submission" date="2013-11" db="EMBL/GenBank/DDBJ databases">
        <title>Genome sequence of the fusiform rust pathogen reveals effectors for host alternation and coevolution with pine.</title>
        <authorList>
            <consortium name="DOE Joint Genome Institute"/>
            <person name="Smith K."/>
            <person name="Pendleton A."/>
            <person name="Kubisiak T."/>
            <person name="Anderson C."/>
            <person name="Salamov A."/>
            <person name="Aerts A."/>
            <person name="Riley R."/>
            <person name="Clum A."/>
            <person name="Lindquist E."/>
            <person name="Ence D."/>
            <person name="Campbell M."/>
            <person name="Kronenberg Z."/>
            <person name="Feau N."/>
            <person name="Dhillon B."/>
            <person name="Hamelin R."/>
            <person name="Burleigh J."/>
            <person name="Smith J."/>
            <person name="Yandell M."/>
            <person name="Nelson C."/>
            <person name="Grigoriev I."/>
            <person name="Davis J."/>
        </authorList>
    </citation>
    <scope>NUCLEOTIDE SEQUENCE</scope>
    <source>
        <strain evidence="1">G11</strain>
    </source>
</reference>
<name>A0A9P6NE61_9BASI</name>
<dbReference type="AlphaFoldDB" id="A0A9P6NE61"/>
<organism evidence="1 2">
    <name type="scientific">Cronartium quercuum f. sp. fusiforme G11</name>
    <dbReference type="NCBI Taxonomy" id="708437"/>
    <lineage>
        <taxon>Eukaryota</taxon>
        <taxon>Fungi</taxon>
        <taxon>Dikarya</taxon>
        <taxon>Basidiomycota</taxon>
        <taxon>Pucciniomycotina</taxon>
        <taxon>Pucciniomycetes</taxon>
        <taxon>Pucciniales</taxon>
        <taxon>Coleosporiaceae</taxon>
        <taxon>Cronartium</taxon>
    </lineage>
</organism>
<sequence>MKFVTACTMTLGSFSLSTIAYNLTECLKLTWKKVQKVHPNQSLVKQAECIDAIADLQPEMLVFAGESFKLMKAHLSNSNFTMNMAELSKAPALSDNNKHRRASDTHCCQKLILMDYLLLQVKKEVIFMRTLKIILNSI</sequence>
<evidence type="ECO:0000313" key="1">
    <source>
        <dbReference type="EMBL" id="KAG0142085.1"/>
    </source>
</evidence>
<proteinExistence type="predicted"/>
<gene>
    <name evidence="1" type="ORF">CROQUDRAFT_683258</name>
</gene>
<keyword evidence="2" id="KW-1185">Reference proteome</keyword>